<evidence type="ECO:0000313" key="2">
    <source>
        <dbReference type="EMBL" id="PNX90349.1"/>
    </source>
</evidence>
<feature type="compositionally biased region" description="Acidic residues" evidence="1">
    <location>
        <begin position="29"/>
        <end position="55"/>
    </location>
</feature>
<sequence>MIEKNEKRITPIVEPIADKRPIILSSDSENVDSENSDDESNESESNEANDGEDPNDNSKYYMEEDEEIDPILYYDFDVNVTDSLAYTNHVLVC</sequence>
<dbReference type="AlphaFoldDB" id="A0A2K3MHX1"/>
<comment type="caution">
    <text evidence="2">The sequence shown here is derived from an EMBL/GenBank/DDBJ whole genome shotgun (WGS) entry which is preliminary data.</text>
</comment>
<reference evidence="2 3" key="1">
    <citation type="journal article" date="2014" name="Am. J. Bot.">
        <title>Genome assembly and annotation for red clover (Trifolium pratense; Fabaceae).</title>
        <authorList>
            <person name="Istvanek J."/>
            <person name="Jaros M."/>
            <person name="Krenek A."/>
            <person name="Repkova J."/>
        </authorList>
    </citation>
    <scope>NUCLEOTIDE SEQUENCE [LARGE SCALE GENOMIC DNA]</scope>
    <source>
        <strain evidence="3">cv. Tatra</strain>
        <tissue evidence="2">Young leaves</tissue>
    </source>
</reference>
<evidence type="ECO:0000256" key="1">
    <source>
        <dbReference type="SAM" id="MobiDB-lite"/>
    </source>
</evidence>
<reference evidence="2 3" key="2">
    <citation type="journal article" date="2017" name="Front. Plant Sci.">
        <title>Gene Classification and Mining of Molecular Markers Useful in Red Clover (Trifolium pratense) Breeding.</title>
        <authorList>
            <person name="Istvanek J."/>
            <person name="Dluhosova J."/>
            <person name="Dluhos P."/>
            <person name="Patkova L."/>
            <person name="Nedelnik J."/>
            <person name="Repkova J."/>
        </authorList>
    </citation>
    <scope>NUCLEOTIDE SEQUENCE [LARGE SCALE GENOMIC DNA]</scope>
    <source>
        <strain evidence="3">cv. Tatra</strain>
        <tissue evidence="2">Young leaves</tissue>
    </source>
</reference>
<protein>
    <submittedName>
        <fullName evidence="2">Uncharacterized protein</fullName>
    </submittedName>
</protein>
<evidence type="ECO:0000313" key="3">
    <source>
        <dbReference type="Proteomes" id="UP000236291"/>
    </source>
</evidence>
<accession>A0A2K3MHX1</accession>
<dbReference type="EMBL" id="ASHM01062549">
    <property type="protein sequence ID" value="PNX90349.1"/>
    <property type="molecule type" value="Genomic_DNA"/>
</dbReference>
<dbReference type="Proteomes" id="UP000236291">
    <property type="component" value="Unassembled WGS sequence"/>
</dbReference>
<gene>
    <name evidence="2" type="ORF">L195_g046473</name>
</gene>
<feature type="region of interest" description="Disordered" evidence="1">
    <location>
        <begin position="16"/>
        <end position="64"/>
    </location>
</feature>
<proteinExistence type="predicted"/>
<organism evidence="2 3">
    <name type="scientific">Trifolium pratense</name>
    <name type="common">Red clover</name>
    <dbReference type="NCBI Taxonomy" id="57577"/>
    <lineage>
        <taxon>Eukaryota</taxon>
        <taxon>Viridiplantae</taxon>
        <taxon>Streptophyta</taxon>
        <taxon>Embryophyta</taxon>
        <taxon>Tracheophyta</taxon>
        <taxon>Spermatophyta</taxon>
        <taxon>Magnoliopsida</taxon>
        <taxon>eudicotyledons</taxon>
        <taxon>Gunneridae</taxon>
        <taxon>Pentapetalae</taxon>
        <taxon>rosids</taxon>
        <taxon>fabids</taxon>
        <taxon>Fabales</taxon>
        <taxon>Fabaceae</taxon>
        <taxon>Papilionoideae</taxon>
        <taxon>50 kb inversion clade</taxon>
        <taxon>NPAAA clade</taxon>
        <taxon>Hologalegina</taxon>
        <taxon>IRL clade</taxon>
        <taxon>Trifolieae</taxon>
        <taxon>Trifolium</taxon>
    </lineage>
</organism>
<name>A0A2K3MHX1_TRIPR</name>